<dbReference type="GeneID" id="61305764"/>
<accession>A0AAQ1GJ25</accession>
<dbReference type="PANTHER" id="PTHR20935">
    <property type="entry name" value="PHOSPHOGLYCERATE MUTASE-RELATED"/>
    <property type="match status" value="1"/>
</dbReference>
<feature type="binding site" evidence="3">
    <location>
        <position position="54"/>
    </location>
    <ligand>
        <name>substrate</name>
    </ligand>
</feature>
<dbReference type="RefSeq" id="WP_074985327.1">
    <property type="nucleotide sequence ID" value="NZ_CADFGN010000001.1"/>
</dbReference>
<evidence type="ECO:0000313" key="6">
    <source>
        <dbReference type="Proteomes" id="UP000183529"/>
    </source>
</evidence>
<keyword evidence="1" id="KW-0378">Hydrolase</keyword>
<dbReference type="SMART" id="SM00855">
    <property type="entry name" value="PGAM"/>
    <property type="match status" value="1"/>
</dbReference>
<dbReference type="Gene3D" id="3.40.50.1240">
    <property type="entry name" value="Phosphoglycerate mutase-like"/>
    <property type="match status" value="1"/>
</dbReference>
<name>A0AAQ1GJ25_9BURK</name>
<dbReference type="Pfam" id="PF00300">
    <property type="entry name" value="His_Phos_1"/>
    <property type="match status" value="1"/>
</dbReference>
<dbReference type="EMBL" id="QJJV01000009">
    <property type="protein sequence ID" value="PXX15798.1"/>
    <property type="molecule type" value="Genomic_DNA"/>
</dbReference>
<dbReference type="SUPFAM" id="SSF53254">
    <property type="entry name" value="Phosphoglycerate mutase-like"/>
    <property type="match status" value="1"/>
</dbReference>
<gene>
    <name evidence="4" type="ORF">C7400_109133</name>
    <name evidence="5" type="ORF">SAMN05216550_113133</name>
</gene>
<dbReference type="EMBL" id="FNZM01000013">
    <property type="protein sequence ID" value="SEK02094.1"/>
    <property type="molecule type" value="Genomic_DNA"/>
</dbReference>
<organism evidence="5 6">
    <name type="scientific">Paraburkholderia tropica</name>
    <dbReference type="NCBI Taxonomy" id="92647"/>
    <lineage>
        <taxon>Bacteria</taxon>
        <taxon>Pseudomonadati</taxon>
        <taxon>Pseudomonadota</taxon>
        <taxon>Betaproteobacteria</taxon>
        <taxon>Burkholderiales</taxon>
        <taxon>Burkholderiaceae</taxon>
        <taxon>Paraburkholderia</taxon>
    </lineage>
</organism>
<evidence type="ECO:0000256" key="3">
    <source>
        <dbReference type="PIRSR" id="PIRSR613078-2"/>
    </source>
</evidence>
<evidence type="ECO:0000313" key="7">
    <source>
        <dbReference type="Proteomes" id="UP000247515"/>
    </source>
</evidence>
<dbReference type="PANTHER" id="PTHR20935:SF0">
    <property type="entry name" value="SERINE_THREONINE-PROTEIN PHOSPHATASE PGAM5, MITOCHONDRIAL"/>
    <property type="match status" value="1"/>
</dbReference>
<reference evidence="4 7" key="2">
    <citation type="submission" date="2018-05" db="EMBL/GenBank/DDBJ databases">
        <title>Genomic Encyclopedia of Type Strains, Phase IV (KMG-V): Genome sequencing to study the core and pangenomes of soil and plant-associated prokaryotes.</title>
        <authorList>
            <person name="Whitman W."/>
        </authorList>
    </citation>
    <scope>NUCLEOTIDE SEQUENCE [LARGE SCALE GENOMIC DNA]</scope>
    <source>
        <strain evidence="4 7">SIr-6563</strain>
    </source>
</reference>
<dbReference type="Proteomes" id="UP000247515">
    <property type="component" value="Unassembled WGS sequence"/>
</dbReference>
<keyword evidence="7" id="KW-1185">Reference proteome</keyword>
<evidence type="ECO:0000256" key="2">
    <source>
        <dbReference type="PIRSR" id="PIRSR613078-1"/>
    </source>
</evidence>
<dbReference type="CDD" id="cd07067">
    <property type="entry name" value="HP_PGM_like"/>
    <property type="match status" value="1"/>
</dbReference>
<dbReference type="AlphaFoldDB" id="A0AAQ1GJ25"/>
<dbReference type="GO" id="GO:0016787">
    <property type="term" value="F:hydrolase activity"/>
    <property type="evidence" value="ECO:0007669"/>
    <property type="project" value="UniProtKB-KW"/>
</dbReference>
<proteinExistence type="predicted"/>
<evidence type="ECO:0000313" key="5">
    <source>
        <dbReference type="EMBL" id="SEK02094.1"/>
    </source>
</evidence>
<protein>
    <submittedName>
        <fullName evidence="5">Broad specificity phosphatase PhoE</fullName>
    </submittedName>
</protein>
<feature type="active site" description="Proton donor/acceptor" evidence="2">
    <location>
        <position position="81"/>
    </location>
</feature>
<reference evidence="5 6" key="1">
    <citation type="submission" date="2016-10" db="EMBL/GenBank/DDBJ databases">
        <authorList>
            <person name="Varghese N."/>
            <person name="Submissions S."/>
        </authorList>
    </citation>
    <scope>NUCLEOTIDE SEQUENCE [LARGE SCALE GENOMIC DNA]</scope>
    <source>
        <strain evidence="5 6">LMG 22274</strain>
    </source>
</reference>
<dbReference type="InterPro" id="IPR029033">
    <property type="entry name" value="His_PPase_superfam"/>
</dbReference>
<dbReference type="Proteomes" id="UP000183529">
    <property type="component" value="Unassembled WGS sequence"/>
</dbReference>
<sequence length="224" mass="25421">MAELYLVRHGQASFGAENYDELSPSGRTQSRWLGEYFAQQALEFDRVVIGTMRRHEQTADAILWAMRGLRTDVVRDADLNEYDFRALFAAREQSASTSDAAPESSPKDFYKALKQTLHLWSEDRLPGKLPESWAQFQARVERARQAIQRMGRKRVLVVSSGGPISVFTQQILQAPAAASIALNMQIRNSSVSQYVFNEQAMSLVSFNVLPHLEQTDRREFVTYG</sequence>
<feature type="active site" description="Tele-phosphohistidine intermediate" evidence="2">
    <location>
        <position position="9"/>
    </location>
</feature>
<evidence type="ECO:0000256" key="1">
    <source>
        <dbReference type="ARBA" id="ARBA00022801"/>
    </source>
</evidence>
<dbReference type="InterPro" id="IPR013078">
    <property type="entry name" value="His_Pase_superF_clade-1"/>
</dbReference>
<evidence type="ECO:0000313" key="4">
    <source>
        <dbReference type="EMBL" id="PXX15798.1"/>
    </source>
</evidence>
<dbReference type="InterPro" id="IPR051021">
    <property type="entry name" value="Mito_Ser/Thr_phosphatase"/>
</dbReference>
<comment type="caution">
    <text evidence="5">The sequence shown here is derived from an EMBL/GenBank/DDBJ whole genome shotgun (WGS) entry which is preliminary data.</text>
</comment>